<comment type="subcellular location">
    <subcellularLocation>
        <location evidence="1">Nucleus</location>
    </subcellularLocation>
</comment>
<dbReference type="PANTHER" id="PTHR31001:SF81">
    <property type="entry name" value="ZN(II)2CYS6 TRANSCRIPTION FACTOR"/>
    <property type="match status" value="1"/>
</dbReference>
<feature type="region of interest" description="Disordered" evidence="4">
    <location>
        <begin position="176"/>
        <end position="201"/>
    </location>
</feature>
<accession>A0A2A9NKM3</accession>
<feature type="region of interest" description="Disordered" evidence="4">
    <location>
        <begin position="1"/>
        <end position="34"/>
    </location>
</feature>
<evidence type="ECO:0000259" key="5">
    <source>
        <dbReference type="PROSITE" id="PS50048"/>
    </source>
</evidence>
<evidence type="ECO:0000256" key="3">
    <source>
        <dbReference type="SAM" id="Coils"/>
    </source>
</evidence>
<organism evidence="6 7">
    <name type="scientific">Amanita thiersii Skay4041</name>
    <dbReference type="NCBI Taxonomy" id="703135"/>
    <lineage>
        <taxon>Eukaryota</taxon>
        <taxon>Fungi</taxon>
        <taxon>Dikarya</taxon>
        <taxon>Basidiomycota</taxon>
        <taxon>Agaricomycotina</taxon>
        <taxon>Agaricomycetes</taxon>
        <taxon>Agaricomycetidae</taxon>
        <taxon>Agaricales</taxon>
        <taxon>Pluteineae</taxon>
        <taxon>Amanitaceae</taxon>
        <taxon>Amanita</taxon>
    </lineage>
</organism>
<dbReference type="InterPro" id="IPR050613">
    <property type="entry name" value="Sec_Metabolite_Reg"/>
</dbReference>
<dbReference type="GO" id="GO:0005634">
    <property type="term" value="C:nucleus"/>
    <property type="evidence" value="ECO:0007669"/>
    <property type="project" value="UniProtKB-SubCell"/>
</dbReference>
<protein>
    <recommendedName>
        <fullName evidence="5">Zn(2)-C6 fungal-type domain-containing protein</fullName>
    </recommendedName>
</protein>
<keyword evidence="3" id="KW-0175">Coiled coil</keyword>
<evidence type="ECO:0000256" key="4">
    <source>
        <dbReference type="SAM" id="MobiDB-lite"/>
    </source>
</evidence>
<reference evidence="6 7" key="1">
    <citation type="submission" date="2014-02" db="EMBL/GenBank/DDBJ databases">
        <title>Transposable element dynamics among asymbiotic and ectomycorrhizal Amanita fungi.</title>
        <authorList>
            <consortium name="DOE Joint Genome Institute"/>
            <person name="Hess J."/>
            <person name="Skrede I."/>
            <person name="Wolfe B."/>
            <person name="LaButti K."/>
            <person name="Ohm R.A."/>
            <person name="Grigoriev I.V."/>
            <person name="Pringle A."/>
        </authorList>
    </citation>
    <scope>NUCLEOTIDE SEQUENCE [LARGE SCALE GENOMIC DNA]</scope>
    <source>
        <strain evidence="6 7">SKay4041</strain>
    </source>
</reference>
<dbReference type="PANTHER" id="PTHR31001">
    <property type="entry name" value="UNCHARACTERIZED TRANSCRIPTIONAL REGULATORY PROTEIN"/>
    <property type="match status" value="1"/>
</dbReference>
<gene>
    <name evidence="6" type="ORF">AMATHDRAFT_142347</name>
</gene>
<dbReference type="OrthoDB" id="2269373at2759"/>
<dbReference type="STRING" id="703135.A0A2A9NKM3"/>
<dbReference type="PROSITE" id="PS50048">
    <property type="entry name" value="ZN2_CY6_FUNGAL_2"/>
    <property type="match status" value="1"/>
</dbReference>
<dbReference type="SMART" id="SM00066">
    <property type="entry name" value="GAL4"/>
    <property type="match status" value="1"/>
</dbReference>
<dbReference type="PROSITE" id="PS00463">
    <property type="entry name" value="ZN2_CY6_FUNGAL_1"/>
    <property type="match status" value="1"/>
</dbReference>
<sequence length="393" mass="43134">MSSESSTQRKKRSSSNPIPAPEGDHRKRRRNRTTQSCLNCHTSKRMCDRKRPACARCTQLGLTGLCVYEVDDPNQRSDSQDEIARLLKRVAELEGVIRELKKKPHPRWVQNQATSSYDVDKQHLSDQAGHASPGSSKSPLMMMPDKANDNNIASFKANFFSSSMQLLQDDLNQHRSNAYSPYQSPSPQSIPSPSLATPAEDHLESQVSIVGQPGLSPEYDLASILMAYPGLMGYDETTFGASDELPIRDEVACKHVDGHCGCLHESANYQAILELSVRLRKGANVLAHSANHRFGVACHLKEKITELDSLVSTALGNISSPLEDDSGLALDTTVRVPSQSTYPFSSVSGKPTSVPAISSQTLQGLRSWDLIQSVSNSPASDDTFMSWEPLKRP</sequence>
<evidence type="ECO:0000313" key="7">
    <source>
        <dbReference type="Proteomes" id="UP000242287"/>
    </source>
</evidence>
<dbReference type="Pfam" id="PF00172">
    <property type="entry name" value="Zn_clus"/>
    <property type="match status" value="1"/>
</dbReference>
<proteinExistence type="predicted"/>
<keyword evidence="2" id="KW-0539">Nucleus</keyword>
<dbReference type="GO" id="GO:0000981">
    <property type="term" value="F:DNA-binding transcription factor activity, RNA polymerase II-specific"/>
    <property type="evidence" value="ECO:0007669"/>
    <property type="project" value="InterPro"/>
</dbReference>
<feature type="domain" description="Zn(2)-C6 fungal-type" evidence="5">
    <location>
        <begin position="36"/>
        <end position="68"/>
    </location>
</feature>
<dbReference type="EMBL" id="KZ301987">
    <property type="protein sequence ID" value="PFH51525.1"/>
    <property type="molecule type" value="Genomic_DNA"/>
</dbReference>
<dbReference type="CDD" id="cd00067">
    <property type="entry name" value="GAL4"/>
    <property type="match status" value="1"/>
</dbReference>
<feature type="coiled-coil region" evidence="3">
    <location>
        <begin position="76"/>
        <end position="103"/>
    </location>
</feature>
<dbReference type="SUPFAM" id="SSF57701">
    <property type="entry name" value="Zn2/Cys6 DNA-binding domain"/>
    <property type="match status" value="1"/>
</dbReference>
<keyword evidence="7" id="KW-1185">Reference proteome</keyword>
<dbReference type="Gene3D" id="4.10.240.10">
    <property type="entry name" value="Zn(2)-C6 fungal-type DNA-binding domain"/>
    <property type="match status" value="1"/>
</dbReference>
<evidence type="ECO:0000256" key="2">
    <source>
        <dbReference type="ARBA" id="ARBA00023242"/>
    </source>
</evidence>
<feature type="region of interest" description="Disordered" evidence="4">
    <location>
        <begin position="120"/>
        <end position="147"/>
    </location>
</feature>
<dbReference type="InterPro" id="IPR001138">
    <property type="entry name" value="Zn2Cys6_DnaBD"/>
</dbReference>
<evidence type="ECO:0000313" key="6">
    <source>
        <dbReference type="EMBL" id="PFH51525.1"/>
    </source>
</evidence>
<name>A0A2A9NKM3_9AGAR</name>
<evidence type="ECO:0000256" key="1">
    <source>
        <dbReference type="ARBA" id="ARBA00004123"/>
    </source>
</evidence>
<feature type="compositionally biased region" description="Low complexity" evidence="4">
    <location>
        <begin position="179"/>
        <end position="194"/>
    </location>
</feature>
<dbReference type="AlphaFoldDB" id="A0A2A9NKM3"/>
<dbReference type="GO" id="GO:0008270">
    <property type="term" value="F:zinc ion binding"/>
    <property type="evidence" value="ECO:0007669"/>
    <property type="project" value="InterPro"/>
</dbReference>
<dbReference type="Proteomes" id="UP000242287">
    <property type="component" value="Unassembled WGS sequence"/>
</dbReference>
<dbReference type="InterPro" id="IPR036864">
    <property type="entry name" value="Zn2-C6_fun-type_DNA-bd_sf"/>
</dbReference>